<dbReference type="EMBL" id="JACIFH010000001">
    <property type="protein sequence ID" value="MBB4140505.1"/>
    <property type="molecule type" value="Genomic_DNA"/>
</dbReference>
<feature type="domain" description="HTH tetR-type" evidence="5">
    <location>
        <begin position="6"/>
        <end position="66"/>
    </location>
</feature>
<dbReference type="SUPFAM" id="SSF48498">
    <property type="entry name" value="Tetracyclin repressor-like, C-terminal domain"/>
    <property type="match status" value="1"/>
</dbReference>
<dbReference type="PROSITE" id="PS50977">
    <property type="entry name" value="HTH_TETR_2"/>
    <property type="match status" value="1"/>
</dbReference>
<dbReference type="InterPro" id="IPR025996">
    <property type="entry name" value="MT1864/Rv1816-like_C"/>
</dbReference>
<keyword evidence="3" id="KW-0804">Transcription</keyword>
<evidence type="ECO:0000256" key="1">
    <source>
        <dbReference type="ARBA" id="ARBA00023015"/>
    </source>
</evidence>
<gene>
    <name evidence="6" type="ORF">BKA10_002299</name>
</gene>
<evidence type="ECO:0000256" key="3">
    <source>
        <dbReference type="ARBA" id="ARBA00023163"/>
    </source>
</evidence>
<dbReference type="GO" id="GO:0003700">
    <property type="term" value="F:DNA-binding transcription factor activity"/>
    <property type="evidence" value="ECO:0007669"/>
    <property type="project" value="TreeGrafter"/>
</dbReference>
<dbReference type="PANTHER" id="PTHR30055:SF239">
    <property type="entry name" value="TRANSCRIPTIONAL REGULATORY PROTEIN"/>
    <property type="match status" value="1"/>
</dbReference>
<dbReference type="AlphaFoldDB" id="A0AA40SQQ9"/>
<protein>
    <submittedName>
        <fullName evidence="6">AcrR family transcriptional regulator</fullName>
    </submittedName>
</protein>
<keyword evidence="2 4" id="KW-0238">DNA-binding</keyword>
<dbReference type="InterPro" id="IPR009057">
    <property type="entry name" value="Homeodomain-like_sf"/>
</dbReference>
<evidence type="ECO:0000313" key="6">
    <source>
        <dbReference type="EMBL" id="MBB4140505.1"/>
    </source>
</evidence>
<dbReference type="PANTHER" id="PTHR30055">
    <property type="entry name" value="HTH-TYPE TRANSCRIPTIONAL REGULATOR RUTR"/>
    <property type="match status" value="1"/>
</dbReference>
<sequence>MPTPARTSLDDIIRAGCDILEAEGQAGLTMNVVAARVGVRGPSLYKRVRSRDDLIRLIATRTARDLGDHLDTIVRGTAGPTDARTQLTDLAHMLRAFAHARPEQYRLVFAPGSEATQPDAEARARAVAPLLDVTTRLAGPEHALEAARTVTAWASGFIGMELAGAFQLGGDVDRAYEFGIVTLAAALAHRAGEHSTE</sequence>
<name>A0AA40SQQ9_9MICO</name>
<organism evidence="6 7">
    <name type="scientific">Microbacterium invictum</name>
    <dbReference type="NCBI Taxonomy" id="515415"/>
    <lineage>
        <taxon>Bacteria</taxon>
        <taxon>Bacillati</taxon>
        <taxon>Actinomycetota</taxon>
        <taxon>Actinomycetes</taxon>
        <taxon>Micrococcales</taxon>
        <taxon>Microbacteriaceae</taxon>
        <taxon>Microbacterium</taxon>
    </lineage>
</organism>
<dbReference type="InterPro" id="IPR001647">
    <property type="entry name" value="HTH_TetR"/>
</dbReference>
<proteinExistence type="predicted"/>
<keyword evidence="1" id="KW-0805">Transcription regulation</keyword>
<dbReference type="SUPFAM" id="SSF46689">
    <property type="entry name" value="Homeodomain-like"/>
    <property type="match status" value="1"/>
</dbReference>
<dbReference type="Gene3D" id="1.10.10.60">
    <property type="entry name" value="Homeodomain-like"/>
    <property type="match status" value="1"/>
</dbReference>
<dbReference type="InterPro" id="IPR050109">
    <property type="entry name" value="HTH-type_TetR-like_transc_reg"/>
</dbReference>
<dbReference type="Gene3D" id="1.10.357.10">
    <property type="entry name" value="Tetracycline Repressor, domain 2"/>
    <property type="match status" value="1"/>
</dbReference>
<feature type="DNA-binding region" description="H-T-H motif" evidence="4">
    <location>
        <begin position="29"/>
        <end position="48"/>
    </location>
</feature>
<evidence type="ECO:0000259" key="5">
    <source>
        <dbReference type="PROSITE" id="PS50977"/>
    </source>
</evidence>
<evidence type="ECO:0000313" key="7">
    <source>
        <dbReference type="Proteomes" id="UP000549113"/>
    </source>
</evidence>
<dbReference type="RefSeq" id="WP_183500029.1">
    <property type="nucleotide sequence ID" value="NZ_BAABCO010000004.1"/>
</dbReference>
<keyword evidence="7" id="KW-1185">Reference proteome</keyword>
<dbReference type="GO" id="GO:0000976">
    <property type="term" value="F:transcription cis-regulatory region binding"/>
    <property type="evidence" value="ECO:0007669"/>
    <property type="project" value="TreeGrafter"/>
</dbReference>
<evidence type="ECO:0000256" key="4">
    <source>
        <dbReference type="PROSITE-ProRule" id="PRU00335"/>
    </source>
</evidence>
<comment type="caution">
    <text evidence="6">The sequence shown here is derived from an EMBL/GenBank/DDBJ whole genome shotgun (WGS) entry which is preliminary data.</text>
</comment>
<dbReference type="Proteomes" id="UP000549113">
    <property type="component" value="Unassembled WGS sequence"/>
</dbReference>
<accession>A0AA40SQQ9</accession>
<reference evidence="6 7" key="1">
    <citation type="submission" date="2020-08" db="EMBL/GenBank/DDBJ databases">
        <title>Sequencing the genomes of 1000 actinobacteria strains.</title>
        <authorList>
            <person name="Klenk H.-P."/>
        </authorList>
    </citation>
    <scope>NUCLEOTIDE SEQUENCE [LARGE SCALE GENOMIC DNA]</scope>
    <source>
        <strain evidence="6 7">DSM 19600</strain>
    </source>
</reference>
<dbReference type="Pfam" id="PF13305">
    <property type="entry name" value="TetR_C_33"/>
    <property type="match status" value="1"/>
</dbReference>
<dbReference type="InterPro" id="IPR036271">
    <property type="entry name" value="Tet_transcr_reg_TetR-rel_C_sf"/>
</dbReference>
<evidence type="ECO:0000256" key="2">
    <source>
        <dbReference type="ARBA" id="ARBA00023125"/>
    </source>
</evidence>